<dbReference type="Pfam" id="PF00067">
    <property type="entry name" value="p450"/>
    <property type="match status" value="1"/>
</dbReference>
<dbReference type="SUPFAM" id="SSF48264">
    <property type="entry name" value="Cytochrome P450"/>
    <property type="match status" value="1"/>
</dbReference>
<keyword evidence="4 8" id="KW-0560">Oxidoreductase</keyword>
<dbReference type="KEGG" id="soe:110784369"/>
<reference evidence="11" key="2">
    <citation type="submission" date="2025-08" db="UniProtKB">
        <authorList>
            <consortium name="RefSeq"/>
        </authorList>
    </citation>
    <scope>IDENTIFICATION</scope>
    <source>
        <tissue evidence="11">Leaf</tissue>
    </source>
</reference>
<reference evidence="10" key="1">
    <citation type="journal article" date="2021" name="Nat. Commun.">
        <title>Genomic analyses provide insights into spinach domestication and the genetic basis of agronomic traits.</title>
        <authorList>
            <person name="Cai X."/>
            <person name="Sun X."/>
            <person name="Xu C."/>
            <person name="Sun H."/>
            <person name="Wang X."/>
            <person name="Ge C."/>
            <person name="Zhang Z."/>
            <person name="Wang Q."/>
            <person name="Fei Z."/>
            <person name="Jiao C."/>
            <person name="Wang Q."/>
        </authorList>
    </citation>
    <scope>NUCLEOTIDE SEQUENCE [LARGE SCALE GENOMIC DNA]</scope>
    <source>
        <strain evidence="10">cv. Varoflay</strain>
    </source>
</reference>
<evidence type="ECO:0000313" key="10">
    <source>
        <dbReference type="Proteomes" id="UP000813463"/>
    </source>
</evidence>
<dbReference type="OrthoDB" id="2789670at2759"/>
<dbReference type="GO" id="GO:0020037">
    <property type="term" value="F:heme binding"/>
    <property type="evidence" value="ECO:0007669"/>
    <property type="project" value="InterPro"/>
</dbReference>
<feature type="binding site" description="axial binding residue" evidence="7">
    <location>
        <position position="444"/>
    </location>
    <ligand>
        <name>heme</name>
        <dbReference type="ChEBI" id="CHEBI:30413"/>
    </ligand>
    <ligandPart>
        <name>Fe</name>
        <dbReference type="ChEBI" id="CHEBI:18248"/>
    </ligandPart>
</feature>
<keyword evidence="9" id="KW-1133">Transmembrane helix</keyword>
<keyword evidence="6 8" id="KW-0503">Monooxygenase</keyword>
<sequence length="501" mass="55989">MDYLNFVLWFALACITIHLLLTIANKGSEKTRKNLPPGPPSLPVIGNLFNLGTKPHISLTELAKKYGPLMTLQLGCLPTVIISSGAVAKEALQKNDISFSNRMILDGVRALGHHEKSVVWLPVGSSQWRTLRKICNSHVFSSSRLDASQSLRRNKVKDLLLYVEKCSQAGVAVDICQVAFTTSLNLLSSTFFSVDLGDPSSQFAREFKRTSRDITEEIGKPNIADYFPILQRIDPQGIRRRTSVHFGKIMSLFKTMIEQRLQRKKQAGSIQGNDVLDSLLGINQEKSKEIESLNIPNLLLDLFAGGTDTTSSTLEWAMAELLHNPDKLKKVKAELYENIGQGNLVEEPDISRLPYLQAVIKETFRLHPAVPFLIPRKVDSDVKLSGFTVPKKAQVLINVWAIGRDPDVWKNPNSFEPERFMGSHIDLKGHDFELIPFGAGRRICPGLPLAIRMLHLMLGSLIHGFDWKLEGGITPEKIDMEEKFGISLQKAQRLHAIPVHV</sequence>
<dbReference type="PROSITE" id="PS00086">
    <property type="entry name" value="CYTOCHROME_P450"/>
    <property type="match status" value="1"/>
</dbReference>
<name>A0A9R0JRK2_SPIOL</name>
<dbReference type="PRINTS" id="PR00385">
    <property type="entry name" value="P450"/>
</dbReference>
<dbReference type="PANTHER" id="PTHR47950">
    <property type="entry name" value="CYTOCHROME P450, FAMILY 76, SUBFAMILY C, POLYPEPTIDE 5-RELATED"/>
    <property type="match status" value="1"/>
</dbReference>
<keyword evidence="2 7" id="KW-0349">Heme</keyword>
<dbReference type="Proteomes" id="UP000813463">
    <property type="component" value="Chromosome 6"/>
</dbReference>
<evidence type="ECO:0000256" key="7">
    <source>
        <dbReference type="PIRSR" id="PIRSR602401-1"/>
    </source>
</evidence>
<keyword evidence="5 7" id="KW-0408">Iron</keyword>
<dbReference type="InterPro" id="IPR036396">
    <property type="entry name" value="Cyt_P450_sf"/>
</dbReference>
<evidence type="ECO:0000256" key="6">
    <source>
        <dbReference type="ARBA" id="ARBA00023033"/>
    </source>
</evidence>
<comment type="similarity">
    <text evidence="1 8">Belongs to the cytochrome P450 family.</text>
</comment>
<evidence type="ECO:0000256" key="8">
    <source>
        <dbReference type="RuleBase" id="RU000461"/>
    </source>
</evidence>
<dbReference type="FunFam" id="1.10.630.10:FF:000007">
    <property type="entry name" value="Cytochrome P450 76C4"/>
    <property type="match status" value="1"/>
</dbReference>
<dbReference type="PRINTS" id="PR00463">
    <property type="entry name" value="EP450I"/>
</dbReference>
<dbReference type="PANTHER" id="PTHR47950:SF4">
    <property type="entry name" value="GERANIOL 8-HYDROXYLASE-LIKE"/>
    <property type="match status" value="1"/>
</dbReference>
<gene>
    <name evidence="11" type="primary">LOC110784369</name>
</gene>
<dbReference type="GO" id="GO:0016491">
    <property type="term" value="F:oxidoreductase activity"/>
    <property type="evidence" value="ECO:0000318"/>
    <property type="project" value="GO_Central"/>
</dbReference>
<keyword evidence="9" id="KW-0472">Membrane</keyword>
<evidence type="ECO:0000256" key="5">
    <source>
        <dbReference type="ARBA" id="ARBA00023004"/>
    </source>
</evidence>
<dbReference type="GeneID" id="110784369"/>
<dbReference type="GO" id="GO:0005506">
    <property type="term" value="F:iron ion binding"/>
    <property type="evidence" value="ECO:0007669"/>
    <property type="project" value="InterPro"/>
</dbReference>
<accession>A0A9R0JRK2</accession>
<evidence type="ECO:0000256" key="3">
    <source>
        <dbReference type="ARBA" id="ARBA00022723"/>
    </source>
</evidence>
<comment type="cofactor">
    <cofactor evidence="7">
        <name>heme</name>
        <dbReference type="ChEBI" id="CHEBI:30413"/>
    </cofactor>
</comment>
<proteinExistence type="inferred from homology"/>
<evidence type="ECO:0000256" key="1">
    <source>
        <dbReference type="ARBA" id="ARBA00010617"/>
    </source>
</evidence>
<dbReference type="AlphaFoldDB" id="A0A9R0JRK2"/>
<feature type="transmembrane region" description="Helical" evidence="9">
    <location>
        <begin position="6"/>
        <end position="24"/>
    </location>
</feature>
<dbReference type="GO" id="GO:0004497">
    <property type="term" value="F:monooxygenase activity"/>
    <property type="evidence" value="ECO:0007669"/>
    <property type="project" value="UniProtKB-KW"/>
</dbReference>
<dbReference type="InterPro" id="IPR002401">
    <property type="entry name" value="Cyt_P450_E_grp-I"/>
</dbReference>
<dbReference type="GO" id="GO:0016705">
    <property type="term" value="F:oxidoreductase activity, acting on paired donors, with incorporation or reduction of molecular oxygen"/>
    <property type="evidence" value="ECO:0007669"/>
    <property type="project" value="InterPro"/>
</dbReference>
<dbReference type="RefSeq" id="XP_021844510.1">
    <property type="nucleotide sequence ID" value="XM_021988818.2"/>
</dbReference>
<evidence type="ECO:0000256" key="9">
    <source>
        <dbReference type="SAM" id="Phobius"/>
    </source>
</evidence>
<dbReference type="CDD" id="cd11073">
    <property type="entry name" value="CYP76-like"/>
    <property type="match status" value="1"/>
</dbReference>
<protein>
    <submittedName>
        <fullName evidence="11">Geraniol 8-hydroxylase</fullName>
    </submittedName>
</protein>
<dbReference type="InterPro" id="IPR017972">
    <property type="entry name" value="Cyt_P450_CS"/>
</dbReference>
<keyword evidence="10" id="KW-1185">Reference proteome</keyword>
<evidence type="ECO:0000256" key="2">
    <source>
        <dbReference type="ARBA" id="ARBA00022617"/>
    </source>
</evidence>
<evidence type="ECO:0000256" key="4">
    <source>
        <dbReference type="ARBA" id="ARBA00023002"/>
    </source>
</evidence>
<evidence type="ECO:0000313" key="11">
    <source>
        <dbReference type="RefSeq" id="XP_021844510.1"/>
    </source>
</evidence>
<keyword evidence="9" id="KW-0812">Transmembrane</keyword>
<keyword evidence="3 7" id="KW-0479">Metal-binding</keyword>
<organism evidence="10 11">
    <name type="scientific">Spinacia oleracea</name>
    <name type="common">Spinach</name>
    <dbReference type="NCBI Taxonomy" id="3562"/>
    <lineage>
        <taxon>Eukaryota</taxon>
        <taxon>Viridiplantae</taxon>
        <taxon>Streptophyta</taxon>
        <taxon>Embryophyta</taxon>
        <taxon>Tracheophyta</taxon>
        <taxon>Spermatophyta</taxon>
        <taxon>Magnoliopsida</taxon>
        <taxon>eudicotyledons</taxon>
        <taxon>Gunneridae</taxon>
        <taxon>Pentapetalae</taxon>
        <taxon>Caryophyllales</taxon>
        <taxon>Chenopodiaceae</taxon>
        <taxon>Chenopodioideae</taxon>
        <taxon>Anserineae</taxon>
        <taxon>Spinacia</taxon>
    </lineage>
</organism>
<dbReference type="InterPro" id="IPR001128">
    <property type="entry name" value="Cyt_P450"/>
</dbReference>
<dbReference type="Gene3D" id="1.10.630.10">
    <property type="entry name" value="Cytochrome P450"/>
    <property type="match status" value="1"/>
</dbReference>